<feature type="region of interest" description="Disordered" evidence="1">
    <location>
        <begin position="130"/>
        <end position="174"/>
    </location>
</feature>
<accession>A0A7X1B035</accession>
<comment type="caution">
    <text evidence="3">The sequence shown here is derived from an EMBL/GenBank/DDBJ whole genome shotgun (WGS) entry which is preliminary data.</text>
</comment>
<dbReference type="Proteomes" id="UP000525652">
    <property type="component" value="Unassembled WGS sequence"/>
</dbReference>
<evidence type="ECO:0000256" key="1">
    <source>
        <dbReference type="SAM" id="MobiDB-lite"/>
    </source>
</evidence>
<feature type="compositionally biased region" description="Basic residues" evidence="1">
    <location>
        <begin position="164"/>
        <end position="174"/>
    </location>
</feature>
<keyword evidence="4" id="KW-1185">Reference proteome</keyword>
<proteinExistence type="predicted"/>
<evidence type="ECO:0000256" key="2">
    <source>
        <dbReference type="SAM" id="SignalP"/>
    </source>
</evidence>
<feature type="chain" id="PRO_5030996194" description="Type II secretion system protein GspC N-terminal domain-containing protein" evidence="2">
    <location>
        <begin position="20"/>
        <end position="174"/>
    </location>
</feature>
<sequence length="174" mass="18920">MRRLLSASCLLLVGVSLWAETDSIESLVERSPFLPHGYRKSEPPREQTSRAPVAAAASRFELIGVVAKDGEVTVSLRRRGEKRGTWLAPGESIEDVKFIQFHLVRREAVVETGGRRETIPLKAPTVTGEIPAVIPPPPGRGGFPTSSSAAPKPQDDGNSSVKIPVRRRVIVPQK</sequence>
<protein>
    <recommendedName>
        <fullName evidence="5">Type II secretion system protein GspC N-terminal domain-containing protein</fullName>
    </recommendedName>
</protein>
<dbReference type="AlphaFoldDB" id="A0A7X1B035"/>
<evidence type="ECO:0000313" key="4">
    <source>
        <dbReference type="Proteomes" id="UP000525652"/>
    </source>
</evidence>
<organism evidence="3 4">
    <name type="scientific">Puniceicoccus vermicola</name>
    <dbReference type="NCBI Taxonomy" id="388746"/>
    <lineage>
        <taxon>Bacteria</taxon>
        <taxon>Pseudomonadati</taxon>
        <taxon>Verrucomicrobiota</taxon>
        <taxon>Opitutia</taxon>
        <taxon>Puniceicoccales</taxon>
        <taxon>Puniceicoccaceae</taxon>
        <taxon>Puniceicoccus</taxon>
    </lineage>
</organism>
<gene>
    <name evidence="3" type="ORF">H5P30_15075</name>
</gene>
<dbReference type="RefSeq" id="WP_185693745.1">
    <property type="nucleotide sequence ID" value="NZ_JACHVA010000118.1"/>
</dbReference>
<dbReference type="EMBL" id="JACHVA010000118">
    <property type="protein sequence ID" value="MBC2603104.1"/>
    <property type="molecule type" value="Genomic_DNA"/>
</dbReference>
<name>A0A7X1B035_9BACT</name>
<keyword evidence="2" id="KW-0732">Signal</keyword>
<reference evidence="3 4" key="1">
    <citation type="submission" date="2020-07" db="EMBL/GenBank/DDBJ databases">
        <authorList>
            <person name="Feng X."/>
        </authorList>
    </citation>
    <scope>NUCLEOTIDE SEQUENCE [LARGE SCALE GENOMIC DNA]</scope>
    <source>
        <strain evidence="3 4">JCM14086</strain>
    </source>
</reference>
<evidence type="ECO:0000313" key="3">
    <source>
        <dbReference type="EMBL" id="MBC2603104.1"/>
    </source>
</evidence>
<feature type="signal peptide" evidence="2">
    <location>
        <begin position="1"/>
        <end position="19"/>
    </location>
</feature>
<evidence type="ECO:0008006" key="5">
    <source>
        <dbReference type="Google" id="ProtNLM"/>
    </source>
</evidence>